<feature type="compositionally biased region" description="Polar residues" evidence="1">
    <location>
        <begin position="248"/>
        <end position="276"/>
    </location>
</feature>
<keyword evidence="3" id="KW-1185">Reference proteome</keyword>
<feature type="compositionally biased region" description="Polar residues" evidence="1">
    <location>
        <begin position="133"/>
        <end position="199"/>
    </location>
</feature>
<evidence type="ECO:0000256" key="1">
    <source>
        <dbReference type="SAM" id="MobiDB-lite"/>
    </source>
</evidence>
<feature type="compositionally biased region" description="Low complexity" evidence="1">
    <location>
        <begin position="1"/>
        <end position="53"/>
    </location>
</feature>
<dbReference type="OrthoDB" id="5431222at2759"/>
<feature type="compositionally biased region" description="Polar residues" evidence="1">
    <location>
        <begin position="580"/>
        <end position="592"/>
    </location>
</feature>
<feature type="region of interest" description="Disordered" evidence="1">
    <location>
        <begin position="227"/>
        <end position="277"/>
    </location>
</feature>
<gene>
    <name evidence="2" type="ORF">BDW02DRAFT_486654</name>
</gene>
<sequence length="661" mass="72610">MSWSGPVAGAAPYQQQPYANGQPPYGQQPPYQYGQQPVAQPGYGQYQPGATYPPAGPPQRAHIQPPKKKGNPIITRYPPPPGYRGPAQPQGPFGTNQFPNPYQPPQPGFPQAPAGTPAYPQQGYTAPVAHQGYATQGYGQPQSQAPNYPQTAYHQAQNSYQWPQTGYQSNPAYSQPPVQTPAQPYAPPQSNYQGYQTQPGAVDPNHQIYVQSPAWPRENAQAPYESNQYPAFHGLPQSTQPMPDPHATPTQATVHLATSHTAASSNQPSSAVSEGSSGEKPQLFLAWDDWDFDFDGAIWPKSNEPVDPALSLGVIIWHPAKQVTRALPSTFAEAEEESLKPAPEKLDNGDSVSMYFTADNSHEAFLNVRQTDEWERIQEDPVFVVFTDEEMQHNLVSLEDCIAQRDRPEEFQEDVRREEDLVMRDATWDIMDNLEQALTTGCKTARPTVAKQETAPPPQASQDDILARLGVTGAPKPPSNEPIAIPFSSDDVKPPVSLPEKPSVSPSTAKLPEPLPPPQRTQSYGGFRNNGYGPAPPRPYGSMSSANSRPPPPPPPPEEQRYDPWNAPQRNGHGFDGSKGSPTLSERSNGTMAGSDFEPEDVSNGAQQEAPIAPSLDRGDSSFSRKRSYEDADHEHEHERLRQQDDYGKRKRRAQVDAAYR</sequence>
<accession>A0A6A5KXH5</accession>
<dbReference type="AlphaFoldDB" id="A0A6A5KXH5"/>
<name>A0A6A5KXH5_9PLEO</name>
<reference evidence="2" key="1">
    <citation type="submission" date="2020-01" db="EMBL/GenBank/DDBJ databases">
        <authorList>
            <consortium name="DOE Joint Genome Institute"/>
            <person name="Haridas S."/>
            <person name="Albert R."/>
            <person name="Binder M."/>
            <person name="Bloem J."/>
            <person name="Labutti K."/>
            <person name="Salamov A."/>
            <person name="Andreopoulos B."/>
            <person name="Baker S.E."/>
            <person name="Barry K."/>
            <person name="Bills G."/>
            <person name="Bluhm B.H."/>
            <person name="Cannon C."/>
            <person name="Castanera R."/>
            <person name="Culley D.E."/>
            <person name="Daum C."/>
            <person name="Ezra D."/>
            <person name="Gonzalez J.B."/>
            <person name="Henrissat B."/>
            <person name="Kuo A."/>
            <person name="Liang C."/>
            <person name="Lipzen A."/>
            <person name="Lutzoni F."/>
            <person name="Magnuson J."/>
            <person name="Mondo S."/>
            <person name="Nolan M."/>
            <person name="Ohm R."/>
            <person name="Pangilinan J."/>
            <person name="Park H.-J."/>
            <person name="Ramirez L."/>
            <person name="Alfaro M."/>
            <person name="Sun H."/>
            <person name="Tritt A."/>
            <person name="Yoshinaga Y."/>
            <person name="Zwiers L.-H."/>
            <person name="Turgeon B.G."/>
            <person name="Goodwin S.B."/>
            <person name="Spatafora J.W."/>
            <person name="Crous P.W."/>
            <person name="Grigoriev I.V."/>
        </authorList>
    </citation>
    <scope>NUCLEOTIDE SEQUENCE</scope>
    <source>
        <strain evidence="2">P77</strain>
    </source>
</reference>
<dbReference type="EMBL" id="ML975245">
    <property type="protein sequence ID" value="KAF1839464.1"/>
    <property type="molecule type" value="Genomic_DNA"/>
</dbReference>
<protein>
    <submittedName>
        <fullName evidence="2">Uncharacterized protein</fullName>
    </submittedName>
</protein>
<feature type="compositionally biased region" description="Basic and acidic residues" evidence="1">
    <location>
        <begin position="627"/>
        <end position="648"/>
    </location>
</feature>
<feature type="region of interest" description="Disordered" evidence="1">
    <location>
        <begin position="1"/>
        <end position="204"/>
    </location>
</feature>
<evidence type="ECO:0000313" key="3">
    <source>
        <dbReference type="Proteomes" id="UP000800040"/>
    </source>
</evidence>
<evidence type="ECO:0000313" key="2">
    <source>
        <dbReference type="EMBL" id="KAF1839464.1"/>
    </source>
</evidence>
<organism evidence="2 3">
    <name type="scientific">Decorospora gaudefroyi</name>
    <dbReference type="NCBI Taxonomy" id="184978"/>
    <lineage>
        <taxon>Eukaryota</taxon>
        <taxon>Fungi</taxon>
        <taxon>Dikarya</taxon>
        <taxon>Ascomycota</taxon>
        <taxon>Pezizomycotina</taxon>
        <taxon>Dothideomycetes</taxon>
        <taxon>Pleosporomycetidae</taxon>
        <taxon>Pleosporales</taxon>
        <taxon>Pleosporineae</taxon>
        <taxon>Pleosporaceae</taxon>
        <taxon>Decorospora</taxon>
    </lineage>
</organism>
<proteinExistence type="predicted"/>
<dbReference type="Proteomes" id="UP000800040">
    <property type="component" value="Unassembled WGS sequence"/>
</dbReference>
<feature type="compositionally biased region" description="Low complexity" evidence="1">
    <location>
        <begin position="84"/>
        <end position="100"/>
    </location>
</feature>
<feature type="region of interest" description="Disordered" evidence="1">
    <location>
        <begin position="470"/>
        <end position="661"/>
    </location>
</feature>
<feature type="compositionally biased region" description="Pro residues" evidence="1">
    <location>
        <begin position="101"/>
        <end position="110"/>
    </location>
</feature>